<sequence length="444" mass="46681">MKKSIIAALVAGSAFFPICANATLTGNDLAAANSYFAAHPDIAAYAPWIRDNVMNSKDLVSANYTLVNNSYYNGSQVVLVPQIPSYSASQPVSTSAPLSTVAEQASKLEYSNKHTGTATYSEPAKIETYSGVSQRPATNSPTHIEINASAMKLAQAQQEQKLVRSVADVGNNVNASAMKLAQAQQEQKLVRSVADVGNNVNASAMKLAQAQQEQKLVRSVADVGNNVNASAMKLAQTQQEQKTIGEHATDTYTKNDPTGNPLVATSSILDGSHQGATHAVIPQPALTSSTQAPIKRSSQQTKAEIDDNAVPSTQREIVSEEHFNALAHAHNDNVNSIVANRSSIDTNSAAISRNASRIDNLESQQDTDRKHANAGTANALAVSGLHYTNDVNSIAIGAGNYESENAASIGYRHTFNEGHAAITVAASEDSVGNNGVAVSGAVGW</sequence>
<organism evidence="4 5">
    <name type="scientific">Hafnia alvei</name>
    <dbReference type="NCBI Taxonomy" id="569"/>
    <lineage>
        <taxon>Bacteria</taxon>
        <taxon>Pseudomonadati</taxon>
        <taxon>Pseudomonadota</taxon>
        <taxon>Gammaproteobacteria</taxon>
        <taxon>Enterobacterales</taxon>
        <taxon>Hafniaceae</taxon>
        <taxon>Hafnia</taxon>
    </lineage>
</organism>
<name>A0ABD7Q2K8_HAFAL</name>
<proteinExistence type="predicted"/>
<evidence type="ECO:0000313" key="4">
    <source>
        <dbReference type="EMBL" id="TBL66673.1"/>
    </source>
</evidence>
<feature type="region of interest" description="Disordered" evidence="2">
    <location>
        <begin position="249"/>
        <end position="268"/>
    </location>
</feature>
<dbReference type="GO" id="GO:0016020">
    <property type="term" value="C:membrane"/>
    <property type="evidence" value="ECO:0007669"/>
    <property type="project" value="UniProtKB-SubCell"/>
</dbReference>
<dbReference type="AlphaFoldDB" id="A0ABD7Q2K8"/>
<feature type="compositionally biased region" description="Polar residues" evidence="2">
    <location>
        <begin position="285"/>
        <end position="302"/>
    </location>
</feature>
<keyword evidence="3" id="KW-0732">Signal</keyword>
<evidence type="ECO:0008006" key="6">
    <source>
        <dbReference type="Google" id="ProtNLM"/>
    </source>
</evidence>
<reference evidence="4 5" key="1">
    <citation type="submission" date="2019-02" db="EMBL/GenBank/DDBJ databases">
        <title>Comparative genomic analysis of the Hafnia genus genomes.</title>
        <authorList>
            <person name="Zhiqiu Y."/>
            <person name="Chao Y."/>
            <person name="Yuhui D."/>
            <person name="Di H."/>
            <person name="Bin L."/>
        </authorList>
    </citation>
    <scope>NUCLEOTIDE SEQUENCE [LARGE SCALE GENOMIC DNA]</scope>
    <source>
        <strain evidence="4 5">PCM_1210</strain>
    </source>
</reference>
<evidence type="ECO:0000256" key="3">
    <source>
        <dbReference type="SAM" id="SignalP"/>
    </source>
</evidence>
<dbReference type="EMBL" id="SITJ01000076">
    <property type="protein sequence ID" value="TBL66673.1"/>
    <property type="molecule type" value="Genomic_DNA"/>
</dbReference>
<feature type="compositionally biased region" description="Polar residues" evidence="2">
    <location>
        <begin position="250"/>
        <end position="268"/>
    </location>
</feature>
<dbReference type="Proteomes" id="UP000291600">
    <property type="component" value="Unassembled WGS sequence"/>
</dbReference>
<dbReference type="InterPro" id="IPR045584">
    <property type="entry name" value="Pilin-like"/>
</dbReference>
<dbReference type="SUPFAM" id="SSF54523">
    <property type="entry name" value="Pili subunits"/>
    <property type="match status" value="1"/>
</dbReference>
<evidence type="ECO:0000256" key="2">
    <source>
        <dbReference type="SAM" id="MobiDB-lite"/>
    </source>
</evidence>
<evidence type="ECO:0000313" key="5">
    <source>
        <dbReference type="Proteomes" id="UP000291600"/>
    </source>
</evidence>
<accession>A0ABD7Q2K8</accession>
<dbReference type="RefSeq" id="WP_130971360.1">
    <property type="nucleotide sequence ID" value="NZ_SITJ01000076.1"/>
</dbReference>
<dbReference type="Gene3D" id="3.30.1300.30">
    <property type="entry name" value="GSPII I/J protein-like"/>
    <property type="match status" value="1"/>
</dbReference>
<evidence type="ECO:0000256" key="1">
    <source>
        <dbReference type="ARBA" id="ARBA00004370"/>
    </source>
</evidence>
<feature type="region of interest" description="Disordered" evidence="2">
    <location>
        <begin position="282"/>
        <end position="313"/>
    </location>
</feature>
<protein>
    <recommendedName>
        <fullName evidence="6">YadA-like C-terminal region</fullName>
    </recommendedName>
</protein>
<comment type="caution">
    <text evidence="4">The sequence shown here is derived from an EMBL/GenBank/DDBJ whole genome shotgun (WGS) entry which is preliminary data.</text>
</comment>
<comment type="subcellular location">
    <subcellularLocation>
        <location evidence="1">Membrane</location>
    </subcellularLocation>
</comment>
<gene>
    <name evidence="4" type="ORF">EYY96_17015</name>
</gene>
<feature type="chain" id="PRO_5044886763" description="YadA-like C-terminal region" evidence="3">
    <location>
        <begin position="23"/>
        <end position="444"/>
    </location>
</feature>
<feature type="signal peptide" evidence="3">
    <location>
        <begin position="1"/>
        <end position="22"/>
    </location>
</feature>